<reference evidence="4" key="1">
    <citation type="submission" date="2024-05" db="EMBL/GenBank/DDBJ databases">
        <title>Planctomycetes of the genus Singulisphaera possess chitinolytic capabilities.</title>
        <authorList>
            <person name="Ivanova A."/>
        </authorList>
    </citation>
    <scope>NUCLEOTIDE SEQUENCE</scope>
    <source>
        <strain evidence="4">Ch08T</strain>
    </source>
</reference>
<dbReference type="PANTHER" id="PTHR22946">
    <property type="entry name" value="DIENELACTONE HYDROLASE DOMAIN-CONTAINING PROTEIN-RELATED"/>
    <property type="match status" value="1"/>
</dbReference>
<evidence type="ECO:0000256" key="2">
    <source>
        <dbReference type="SAM" id="SignalP"/>
    </source>
</evidence>
<dbReference type="Pfam" id="PF02129">
    <property type="entry name" value="Peptidase_S15"/>
    <property type="match status" value="1"/>
</dbReference>
<dbReference type="GO" id="GO:0016787">
    <property type="term" value="F:hydrolase activity"/>
    <property type="evidence" value="ECO:0007669"/>
    <property type="project" value="UniProtKB-KW"/>
</dbReference>
<sequence>MSRVLYRFALLLFLFPGLVLAQANRPPVPSHQDPVVQGVQKHINALCESHDERLAAIRDEAGLVRELAGARSRFLNLLDLDLDRPRLEPKVTQVETVDGEGYRIEKIVIEAAAGVPVPCSVYVPKSGGLRKPALLCPHGHSGRDRPVYQNAYQRLAKAGFIVLAKDGWGKQERRGTGHGAAGGQLALTGTELMALELFDNVRCIDYLLTRPDVDAERLGMAGLSGGGSQTLYMGAVENRLKAVSPTCAVTTFRSDLADTTMCVCELAHDVLTVGDHGLFLAMAYPRPVLVVNGTNDEIFPIAGARAAAAQARRLYAAAGRPDRIEFSEFDSPHTWSDAMIDLQVRWFRRQFGLPELSEIPPGNGPLADDRLRCFPEGDLPAGSLSLTQVNRSRMRRPSRETQPGDHSPAQVAELVRRRWSGEPAVPERVEHRDLGIDPVRNHRRERLSWASGLGGGVTATISRPQDGGENGPVILRLDRDRSEPELERLYWADRFRSYATVVDLSYTGQGLEPSREGQVGSALITAGRSLLAERVRDLLVTLTVLRQRDVVGKSRPLFLYGHGFDGVLLLLAAPLLPDDACLILDQTPVTYLAGAEADFSTSRLLAPPYHWTILPNLARDQDLIEVIGQARPRRILLTHPLDAAQQQLGQDELSALLGRSSRTDHAMETLTRERTRAEVFHRLNEVMTVPGR</sequence>
<name>A0AAU7CI29_9BACT</name>
<keyword evidence="2" id="KW-0732">Signal</keyword>
<dbReference type="InterPro" id="IPR000383">
    <property type="entry name" value="Xaa-Pro-like_dom"/>
</dbReference>
<dbReference type="PANTHER" id="PTHR22946:SF8">
    <property type="entry name" value="ACETYL XYLAN ESTERASE DOMAIN-CONTAINING PROTEIN"/>
    <property type="match status" value="1"/>
</dbReference>
<dbReference type="RefSeq" id="WP_406697493.1">
    <property type="nucleotide sequence ID" value="NZ_CP155447.1"/>
</dbReference>
<dbReference type="Gene3D" id="3.40.50.1820">
    <property type="entry name" value="alpha/beta hydrolase"/>
    <property type="match status" value="2"/>
</dbReference>
<feature type="chain" id="PRO_5043806285" evidence="2">
    <location>
        <begin position="22"/>
        <end position="692"/>
    </location>
</feature>
<dbReference type="SUPFAM" id="SSF53474">
    <property type="entry name" value="alpha/beta-Hydrolases"/>
    <property type="match status" value="2"/>
</dbReference>
<dbReference type="AlphaFoldDB" id="A0AAU7CI29"/>
<feature type="region of interest" description="Disordered" evidence="1">
    <location>
        <begin position="382"/>
        <end position="410"/>
    </location>
</feature>
<evidence type="ECO:0000256" key="1">
    <source>
        <dbReference type="SAM" id="MobiDB-lite"/>
    </source>
</evidence>
<dbReference type="InterPro" id="IPR050261">
    <property type="entry name" value="FrsA_esterase"/>
</dbReference>
<evidence type="ECO:0000313" key="4">
    <source>
        <dbReference type="EMBL" id="XBH04700.1"/>
    </source>
</evidence>
<keyword evidence="4" id="KW-0378">Hydrolase</keyword>
<organism evidence="4">
    <name type="scientific">Singulisphaera sp. Ch08</name>
    <dbReference type="NCBI Taxonomy" id="3120278"/>
    <lineage>
        <taxon>Bacteria</taxon>
        <taxon>Pseudomonadati</taxon>
        <taxon>Planctomycetota</taxon>
        <taxon>Planctomycetia</taxon>
        <taxon>Isosphaerales</taxon>
        <taxon>Isosphaeraceae</taxon>
        <taxon>Singulisphaera</taxon>
    </lineage>
</organism>
<protein>
    <submittedName>
        <fullName evidence="4">CocE/NonD family hydrolase</fullName>
    </submittedName>
</protein>
<feature type="domain" description="Xaa-Pro dipeptidyl-peptidase-like" evidence="3">
    <location>
        <begin position="114"/>
        <end position="254"/>
    </location>
</feature>
<accession>A0AAU7CI29</accession>
<proteinExistence type="predicted"/>
<evidence type="ECO:0000259" key="3">
    <source>
        <dbReference type="Pfam" id="PF02129"/>
    </source>
</evidence>
<gene>
    <name evidence="4" type="ORF">V5E97_01415</name>
</gene>
<dbReference type="InterPro" id="IPR029058">
    <property type="entry name" value="AB_hydrolase_fold"/>
</dbReference>
<dbReference type="EMBL" id="CP155447">
    <property type="protein sequence ID" value="XBH04700.1"/>
    <property type="molecule type" value="Genomic_DNA"/>
</dbReference>
<feature type="signal peptide" evidence="2">
    <location>
        <begin position="1"/>
        <end position="21"/>
    </location>
</feature>